<name>A0A6J4S5M8_9SPHN</name>
<accession>A0A6J4S5M8</accession>
<gene>
    <name evidence="1" type="ORF">AVDCRST_MAG39-410</name>
</gene>
<dbReference type="SUPFAM" id="SSF46785">
    <property type="entry name" value="Winged helix' DNA-binding domain"/>
    <property type="match status" value="1"/>
</dbReference>
<sequence>MLPEELAAADRAIGAYALAKWLTARLGPPVAANSVYRMLAELEDGGAAWRVEHAKGWVRPPEEVGTGPALLLACVRCPRIAFVSTISRPACAACARASPSGPPGWCWR</sequence>
<dbReference type="AlphaFoldDB" id="A0A6J4S5M8"/>
<proteinExistence type="predicted"/>
<protein>
    <submittedName>
        <fullName evidence="1">Uncharacterized protein</fullName>
    </submittedName>
</protein>
<evidence type="ECO:0000313" key="1">
    <source>
        <dbReference type="EMBL" id="CAA9483390.1"/>
    </source>
</evidence>
<reference evidence="1" key="1">
    <citation type="submission" date="2020-02" db="EMBL/GenBank/DDBJ databases">
        <authorList>
            <person name="Meier V. D."/>
        </authorList>
    </citation>
    <scope>NUCLEOTIDE SEQUENCE</scope>
    <source>
        <strain evidence="1">AVDCRST_MAG39</strain>
    </source>
</reference>
<dbReference type="EMBL" id="CADCVW010000012">
    <property type="protein sequence ID" value="CAA9483390.1"/>
    <property type="molecule type" value="Genomic_DNA"/>
</dbReference>
<dbReference type="InterPro" id="IPR036390">
    <property type="entry name" value="WH_DNA-bd_sf"/>
</dbReference>
<organism evidence="1">
    <name type="scientific">uncultured Sphingomonadaceae bacterium</name>
    <dbReference type="NCBI Taxonomy" id="169976"/>
    <lineage>
        <taxon>Bacteria</taxon>
        <taxon>Pseudomonadati</taxon>
        <taxon>Pseudomonadota</taxon>
        <taxon>Alphaproteobacteria</taxon>
        <taxon>Sphingomonadales</taxon>
        <taxon>Sphingomonadaceae</taxon>
        <taxon>environmental samples</taxon>
    </lineage>
</organism>